<organism evidence="7 10">
    <name type="scientific">Medicago truncatula</name>
    <name type="common">Barrel medic</name>
    <name type="synonym">Medicago tribuloides</name>
    <dbReference type="NCBI Taxonomy" id="3880"/>
    <lineage>
        <taxon>Eukaryota</taxon>
        <taxon>Viridiplantae</taxon>
        <taxon>Streptophyta</taxon>
        <taxon>Embryophyta</taxon>
        <taxon>Tracheophyta</taxon>
        <taxon>Spermatophyta</taxon>
        <taxon>Magnoliopsida</taxon>
        <taxon>eudicotyledons</taxon>
        <taxon>Gunneridae</taxon>
        <taxon>Pentapetalae</taxon>
        <taxon>rosids</taxon>
        <taxon>fabids</taxon>
        <taxon>Fabales</taxon>
        <taxon>Fabaceae</taxon>
        <taxon>Papilionoideae</taxon>
        <taxon>50 kb inversion clade</taxon>
        <taxon>NPAAA clade</taxon>
        <taxon>Hologalegina</taxon>
        <taxon>IRL clade</taxon>
        <taxon>Trifolieae</taxon>
        <taxon>Medicago</taxon>
    </lineage>
</organism>
<keyword evidence="10" id="KW-1185">Reference proteome</keyword>
<evidence type="ECO:0000259" key="5">
    <source>
        <dbReference type="PROSITE" id="PS50104"/>
    </source>
</evidence>
<dbReference type="Pfam" id="PF23282">
    <property type="entry name" value="WHD_ROQ1"/>
    <property type="match status" value="1"/>
</dbReference>
<dbReference type="GO" id="GO:0043531">
    <property type="term" value="F:ADP binding"/>
    <property type="evidence" value="ECO:0007669"/>
    <property type="project" value="InterPro"/>
</dbReference>
<dbReference type="SUPFAM" id="SSF52058">
    <property type="entry name" value="L domain-like"/>
    <property type="match status" value="1"/>
</dbReference>
<dbReference type="SUPFAM" id="SSF55008">
    <property type="entry name" value="HMA, heavy metal-associated domain"/>
    <property type="match status" value="1"/>
</dbReference>
<dbReference type="KEGG" id="mtr:25495391"/>
<dbReference type="SUPFAM" id="SSF46785">
    <property type="entry name" value="Winged helix' DNA-binding domain"/>
    <property type="match status" value="1"/>
</dbReference>
<dbReference type="HOGENOM" id="CLU_001561_1_1_1"/>
<dbReference type="Gene3D" id="3.40.50.300">
    <property type="entry name" value="P-loop containing nucleotide triphosphate hydrolases"/>
    <property type="match status" value="1"/>
</dbReference>
<protein>
    <submittedName>
        <fullName evidence="7">Disease resistance protein (TIR-NBS-LRR class), putative</fullName>
    </submittedName>
    <submittedName>
        <fullName evidence="8">Putative TIR domain, heavy metal-associated domain, HMA, winged helix-turn-helix DNA-binding protein</fullName>
    </submittedName>
</protein>
<dbReference type="EnsemblPlants" id="KEH25106">
    <property type="protein sequence ID" value="KEH25106"/>
    <property type="gene ID" value="MTR_6g015665"/>
</dbReference>
<dbReference type="GO" id="GO:0006952">
    <property type="term" value="P:defense response"/>
    <property type="evidence" value="ECO:0007669"/>
    <property type="project" value="UniProtKB-KW"/>
</dbReference>
<dbReference type="InterPro" id="IPR027417">
    <property type="entry name" value="P-loop_NTPase"/>
</dbReference>
<dbReference type="Gene3D" id="3.30.70.100">
    <property type="match status" value="1"/>
</dbReference>
<evidence type="ECO:0000256" key="1">
    <source>
        <dbReference type="ARBA" id="ARBA00022614"/>
    </source>
</evidence>
<keyword evidence="2" id="KW-0677">Repeat</keyword>
<evidence type="ECO:0000256" key="4">
    <source>
        <dbReference type="ARBA" id="ARBA00023027"/>
    </source>
</evidence>
<dbReference type="GO" id="GO:0046872">
    <property type="term" value="F:metal ion binding"/>
    <property type="evidence" value="ECO:0007669"/>
    <property type="project" value="InterPro"/>
</dbReference>
<evidence type="ECO:0000256" key="2">
    <source>
        <dbReference type="ARBA" id="ARBA00022737"/>
    </source>
</evidence>
<dbReference type="EMBL" id="CM001222">
    <property type="protein sequence ID" value="KEH25106.1"/>
    <property type="molecule type" value="Genomic_DNA"/>
</dbReference>
<evidence type="ECO:0000313" key="10">
    <source>
        <dbReference type="Proteomes" id="UP000002051"/>
    </source>
</evidence>
<evidence type="ECO:0000313" key="7">
    <source>
        <dbReference type="EMBL" id="KEH25106.1"/>
    </source>
</evidence>
<dbReference type="FunFam" id="3.40.50.10140:FF:000007">
    <property type="entry name" value="Disease resistance protein (TIR-NBS-LRR class)"/>
    <property type="match status" value="1"/>
</dbReference>
<dbReference type="SUPFAM" id="SSF52540">
    <property type="entry name" value="P-loop containing nucleoside triphosphate hydrolases"/>
    <property type="match status" value="1"/>
</dbReference>
<sequence length="1160" mass="131326">MGKKNDEPAASSSSSSASVVLQLDMHCHGCTKKILRTVHRFDGVQEVTHISYNKLKIVGNVDPEIVRDKLQRKINKVVYLVKENKLHEVFLSFRGKDTRVSFTSHLYAALQNAGITVFRDDDSLQRGDQISTSLLRTIELTQISVIVFSSNYSDSKWCLDELVRIMKCRRTTGQVVLPIFYDVDPSEIRHQTGEFGKAFQNLLNRIRISNEIDDSMNLVPLWIEALREVAGLAGFVVLNSRNESEAIKDIVEKVTRLLNKTDLFVVDNPAGVESRLQDMIQLLDIQQSNDILLLGMWGMGGIGKTTIVKAIYNKLGHNFEGRSFLANIREVWEQPDGQLHLQERLLFDICKETTTKIQNIESGKVILKDRLCHKKILLVLDDVNSLDQLKALCGERNWFGSGSKIVITTRDMNILRGNRVDQVYVMKEMDANESLELFSWHAFKQASPRDGFVGISENVVEYCGGLPLALEVLGSYLFDRGAVEWNCALEKLKRIPNNQVQKKLKISYDGLNDETEKEIFLDIACFFIGMDRNDVIQILNGCGLFAEIGISVLVERSLVIVDSKNKLGMHDLLRDMGREIVREKSPKELGERSRLCFKEDVLDVLSEQTGTQAVEGLALKLLKGDANRFRTKAFEKMNKLRLLQLSGVQLDGDFDYLSRKLRWLCWNGFPLRCIPKNFDQGNLVSMEFENSSVKLLWKENKMMEKLKILNLSHSHYLIQTPDFSYLPNLEKLVLVDCPSLCEISHSIGDLKKILLINLEDCISLCSLPRSIYKLNSLKTLILSGCLKIDKLEEDLEQMKSLTILIANNTAITKVPFLVVRSKSIGYISLCGYEGFSRDVFPSIIWSWMSPTSSLSFEVQISPAMSSLVSLDIPHSSSQDLSTISNHLSRLRSLWVECGSELQLSEDAQIILDALYATFSKEMESISATSQASDMKTSALIQRCIQLHGSRSEDYLKSVLIQMGMNFQVTNNLKENILQNMDENGSGGCLLPGDSYPDWLTFNSEGSSVTFEVPQVEGRMLKTITICVVYSSTSDNITSDGLRNLLVKNYTKATIQLYKREAVAAFEDEEGQRVVSSIEPGNKVEVVVVIENGFIVKKTAIYLIYDEKECLVRKDSLKATPMDDLQHNRREKFFKWRWKTVKEWCGKNKSLCWLESSVKDG</sequence>
<dbReference type="Gene3D" id="3.40.50.10140">
    <property type="entry name" value="Toll/interleukin-1 receptor homology (TIR) domain"/>
    <property type="match status" value="1"/>
</dbReference>
<evidence type="ECO:0000313" key="9">
    <source>
        <dbReference type="EnsemblPlants" id="KEH25106"/>
    </source>
</evidence>
<dbReference type="InterPro" id="IPR006121">
    <property type="entry name" value="HMA_dom"/>
</dbReference>
<dbReference type="GO" id="GO:0003677">
    <property type="term" value="F:DNA binding"/>
    <property type="evidence" value="ECO:0007669"/>
    <property type="project" value="UniProtKB-KW"/>
</dbReference>
<dbReference type="Gene3D" id="3.80.10.10">
    <property type="entry name" value="Ribonuclease Inhibitor"/>
    <property type="match status" value="1"/>
</dbReference>
<dbReference type="Gene3D" id="1.10.8.430">
    <property type="entry name" value="Helical domain of apoptotic protease-activating factors"/>
    <property type="match status" value="1"/>
</dbReference>
<dbReference type="Gramene" id="rna34490">
    <property type="protein sequence ID" value="RHN50223.1"/>
    <property type="gene ID" value="gene34490"/>
</dbReference>
<reference evidence="7 10" key="1">
    <citation type="journal article" date="2011" name="Nature">
        <title>The Medicago genome provides insight into the evolution of rhizobial symbioses.</title>
        <authorList>
            <person name="Young N.D."/>
            <person name="Debelle F."/>
            <person name="Oldroyd G.E."/>
            <person name="Geurts R."/>
            <person name="Cannon S.B."/>
            <person name="Udvardi M.K."/>
            <person name="Benedito V.A."/>
            <person name="Mayer K.F."/>
            <person name="Gouzy J."/>
            <person name="Schoof H."/>
            <person name="Van de Peer Y."/>
            <person name="Proost S."/>
            <person name="Cook D.R."/>
            <person name="Meyers B.C."/>
            <person name="Spannagl M."/>
            <person name="Cheung F."/>
            <person name="De Mita S."/>
            <person name="Krishnakumar V."/>
            <person name="Gundlach H."/>
            <person name="Zhou S."/>
            <person name="Mudge J."/>
            <person name="Bharti A.K."/>
            <person name="Murray J.D."/>
            <person name="Naoumkina M.A."/>
            <person name="Rosen B."/>
            <person name="Silverstein K.A."/>
            <person name="Tang H."/>
            <person name="Rombauts S."/>
            <person name="Zhao P.X."/>
            <person name="Zhou P."/>
            <person name="Barbe V."/>
            <person name="Bardou P."/>
            <person name="Bechner M."/>
            <person name="Bellec A."/>
            <person name="Berger A."/>
            <person name="Berges H."/>
            <person name="Bidwell S."/>
            <person name="Bisseling T."/>
            <person name="Choisne N."/>
            <person name="Couloux A."/>
            <person name="Denny R."/>
            <person name="Deshpande S."/>
            <person name="Dai X."/>
            <person name="Doyle J.J."/>
            <person name="Dudez A.M."/>
            <person name="Farmer A.D."/>
            <person name="Fouteau S."/>
            <person name="Franken C."/>
            <person name="Gibelin C."/>
            <person name="Gish J."/>
            <person name="Goldstein S."/>
            <person name="Gonzalez A.J."/>
            <person name="Green P.J."/>
            <person name="Hallab A."/>
            <person name="Hartog M."/>
            <person name="Hua A."/>
            <person name="Humphray S.J."/>
            <person name="Jeong D.H."/>
            <person name="Jing Y."/>
            <person name="Jocker A."/>
            <person name="Kenton S.M."/>
            <person name="Kim D.J."/>
            <person name="Klee K."/>
            <person name="Lai H."/>
            <person name="Lang C."/>
            <person name="Lin S."/>
            <person name="Macmil S.L."/>
            <person name="Magdelenat G."/>
            <person name="Matthews L."/>
            <person name="McCorrison J."/>
            <person name="Monaghan E.L."/>
            <person name="Mun J.H."/>
            <person name="Najar F.Z."/>
            <person name="Nicholson C."/>
            <person name="Noirot C."/>
            <person name="O'Bleness M."/>
            <person name="Paule C.R."/>
            <person name="Poulain J."/>
            <person name="Prion F."/>
            <person name="Qin B."/>
            <person name="Qu C."/>
            <person name="Retzel E.F."/>
            <person name="Riddle C."/>
            <person name="Sallet E."/>
            <person name="Samain S."/>
            <person name="Samson N."/>
            <person name="Sanders I."/>
            <person name="Saurat O."/>
            <person name="Scarpelli C."/>
            <person name="Schiex T."/>
            <person name="Segurens B."/>
            <person name="Severin A.J."/>
            <person name="Sherrier D.J."/>
            <person name="Shi R."/>
            <person name="Sims S."/>
            <person name="Singer S.R."/>
            <person name="Sinharoy S."/>
            <person name="Sterck L."/>
            <person name="Viollet A."/>
            <person name="Wang B.B."/>
            <person name="Wang K."/>
            <person name="Wang M."/>
            <person name="Wang X."/>
            <person name="Warfsmann J."/>
            <person name="Weissenbach J."/>
            <person name="White D.D."/>
            <person name="White J.D."/>
            <person name="Wiley G.B."/>
            <person name="Wincker P."/>
            <person name="Xing Y."/>
            <person name="Yang L."/>
            <person name="Yao Z."/>
            <person name="Ying F."/>
            <person name="Zhai J."/>
            <person name="Zhou L."/>
            <person name="Zuber A."/>
            <person name="Denarie J."/>
            <person name="Dixon R.A."/>
            <person name="May G.D."/>
            <person name="Schwartz D.C."/>
            <person name="Rogers J."/>
            <person name="Quetier F."/>
            <person name="Town C.D."/>
            <person name="Roe B.A."/>
        </authorList>
    </citation>
    <scope>NUCLEOTIDE SEQUENCE [LARGE SCALE GENOMIC DNA]</scope>
    <source>
        <strain evidence="7">A17</strain>
        <strain evidence="9 10">cv. Jemalong A17</strain>
    </source>
</reference>
<dbReference type="SUPFAM" id="SSF52200">
    <property type="entry name" value="Toll/Interleukin receptor TIR domain"/>
    <property type="match status" value="1"/>
</dbReference>
<reference evidence="9" key="3">
    <citation type="submission" date="2015-04" db="UniProtKB">
        <authorList>
            <consortium name="EnsemblPlants"/>
        </authorList>
    </citation>
    <scope>IDENTIFICATION</scope>
    <source>
        <strain evidence="9">cv. Jemalong A17</strain>
    </source>
</reference>
<dbReference type="SMART" id="SM00255">
    <property type="entry name" value="TIR"/>
    <property type="match status" value="1"/>
</dbReference>
<dbReference type="InterPro" id="IPR000157">
    <property type="entry name" value="TIR_dom"/>
</dbReference>
<dbReference type="InterPro" id="IPR036390">
    <property type="entry name" value="WH_DNA-bd_sf"/>
</dbReference>
<evidence type="ECO:0000313" key="8">
    <source>
        <dbReference type="EMBL" id="RHN50223.1"/>
    </source>
</evidence>
<dbReference type="OrthoDB" id="1421090at2759"/>
<dbReference type="InterPro" id="IPR042197">
    <property type="entry name" value="Apaf_helical"/>
</dbReference>
<dbReference type="AlphaFoldDB" id="A0A072U6U6"/>
<proteinExistence type="predicted"/>
<feature type="domain" description="TIR" evidence="5">
    <location>
        <begin position="85"/>
        <end position="258"/>
    </location>
</feature>
<dbReference type="GO" id="GO:0007165">
    <property type="term" value="P:signal transduction"/>
    <property type="evidence" value="ECO:0007669"/>
    <property type="project" value="InterPro"/>
</dbReference>
<dbReference type="Pfam" id="PF00931">
    <property type="entry name" value="NB-ARC"/>
    <property type="match status" value="1"/>
</dbReference>
<accession>A0A072U6U6</accession>
<name>A0A072U6U6_MEDTR</name>
<keyword evidence="8" id="KW-0238">DNA-binding</keyword>
<reference evidence="8" key="4">
    <citation type="journal article" date="2018" name="Nat. Plants">
        <title>Whole-genome landscape of Medicago truncatula symbiotic genes.</title>
        <authorList>
            <person name="Pecrix Y."/>
            <person name="Gamas P."/>
            <person name="Carrere S."/>
        </authorList>
    </citation>
    <scope>NUCLEOTIDE SEQUENCE</scope>
    <source>
        <tissue evidence="8">Leaves</tissue>
    </source>
</reference>
<gene>
    <name evidence="9" type="primary">25495391</name>
    <name evidence="7" type="ordered locus">MTR_6g015665</name>
    <name evidence="8" type="ORF">MtrunA17_Chr6g0455131</name>
</gene>
<dbReference type="Pfam" id="PF01582">
    <property type="entry name" value="TIR"/>
    <property type="match status" value="1"/>
</dbReference>
<keyword evidence="1" id="KW-0433">Leucine-rich repeat</keyword>
<dbReference type="PRINTS" id="PR00364">
    <property type="entry name" value="DISEASERSIST"/>
</dbReference>
<dbReference type="InterPro" id="IPR036163">
    <property type="entry name" value="HMA_dom_sf"/>
</dbReference>
<dbReference type="EMBL" id="PSQE01000006">
    <property type="protein sequence ID" value="RHN50223.1"/>
    <property type="molecule type" value="Genomic_DNA"/>
</dbReference>
<feature type="domain" description="HMA" evidence="6">
    <location>
        <begin position="16"/>
        <end position="82"/>
    </location>
</feature>
<dbReference type="PROSITE" id="PS50846">
    <property type="entry name" value="HMA_2"/>
    <property type="match status" value="1"/>
</dbReference>
<dbReference type="InterPro" id="IPR035897">
    <property type="entry name" value="Toll_tir_struct_dom_sf"/>
</dbReference>
<evidence type="ECO:0000259" key="6">
    <source>
        <dbReference type="PROSITE" id="PS50846"/>
    </source>
</evidence>
<dbReference type="InterPro" id="IPR032675">
    <property type="entry name" value="LRR_dom_sf"/>
</dbReference>
<keyword evidence="4" id="KW-0520">NAD</keyword>
<dbReference type="PANTHER" id="PTHR11017">
    <property type="entry name" value="LEUCINE-RICH REPEAT-CONTAINING PROTEIN"/>
    <property type="match status" value="1"/>
</dbReference>
<dbReference type="CDD" id="cd00371">
    <property type="entry name" value="HMA"/>
    <property type="match status" value="1"/>
</dbReference>
<dbReference type="PROSITE" id="PS50104">
    <property type="entry name" value="TIR"/>
    <property type="match status" value="1"/>
</dbReference>
<dbReference type="Pfam" id="PF00403">
    <property type="entry name" value="HMA"/>
    <property type="match status" value="1"/>
</dbReference>
<evidence type="ECO:0000256" key="3">
    <source>
        <dbReference type="ARBA" id="ARBA00022821"/>
    </source>
</evidence>
<keyword evidence="3" id="KW-0611">Plant defense</keyword>
<dbReference type="PANTHER" id="PTHR11017:SF271">
    <property type="entry name" value="DISEASE RESISTANCE PROTEIN (TIR-NBS-LRR CLASS) FAMILY"/>
    <property type="match status" value="1"/>
</dbReference>
<dbReference type="InterPro" id="IPR002182">
    <property type="entry name" value="NB-ARC"/>
</dbReference>
<dbReference type="Proteomes" id="UP000002051">
    <property type="component" value="Chromosome 6"/>
</dbReference>
<dbReference type="InterPro" id="IPR058192">
    <property type="entry name" value="WHD_ROQ1-like"/>
</dbReference>
<dbReference type="Proteomes" id="UP000265566">
    <property type="component" value="Chromosome 6"/>
</dbReference>
<dbReference type="InterPro" id="IPR044974">
    <property type="entry name" value="Disease_R_plants"/>
</dbReference>
<reference evidence="7 10" key="2">
    <citation type="journal article" date="2014" name="BMC Genomics">
        <title>An improved genome release (version Mt4.0) for the model legume Medicago truncatula.</title>
        <authorList>
            <person name="Tang H."/>
            <person name="Krishnakumar V."/>
            <person name="Bidwell S."/>
            <person name="Rosen B."/>
            <person name="Chan A."/>
            <person name="Zhou S."/>
            <person name="Gentzbittel L."/>
            <person name="Childs K.L."/>
            <person name="Yandell M."/>
            <person name="Gundlach H."/>
            <person name="Mayer K.F."/>
            <person name="Schwartz D.C."/>
            <person name="Town C.D."/>
        </authorList>
    </citation>
    <scope>GENOME REANNOTATION</scope>
    <source>
        <strain evidence="7">A17</strain>
        <strain evidence="9 10">cv. Jemalong A17</strain>
    </source>
</reference>